<dbReference type="Pfam" id="PF06295">
    <property type="entry name" value="ZapG-like"/>
    <property type="match status" value="1"/>
</dbReference>
<keyword evidence="7 15" id="KW-1133">Transmembrane helix</keyword>
<evidence type="ECO:0000256" key="6">
    <source>
        <dbReference type="ARBA" id="ARBA00022960"/>
    </source>
</evidence>
<protein>
    <recommendedName>
        <fullName evidence="11">Z-ring associated protein G</fullName>
    </recommendedName>
    <alternativeName>
        <fullName evidence="12">Cell division protein ZapG</fullName>
    </alternativeName>
</protein>
<proteinExistence type="inferred from homology"/>
<feature type="compositionally biased region" description="Basic and acidic residues" evidence="14">
    <location>
        <begin position="136"/>
        <end position="146"/>
    </location>
</feature>
<evidence type="ECO:0000256" key="11">
    <source>
        <dbReference type="ARBA" id="ARBA00035703"/>
    </source>
</evidence>
<evidence type="ECO:0000256" key="14">
    <source>
        <dbReference type="SAM" id="MobiDB-lite"/>
    </source>
</evidence>
<dbReference type="GO" id="GO:0008360">
    <property type="term" value="P:regulation of cell shape"/>
    <property type="evidence" value="ECO:0007669"/>
    <property type="project" value="UniProtKB-KW"/>
</dbReference>
<evidence type="ECO:0000256" key="4">
    <source>
        <dbReference type="ARBA" id="ARBA00022618"/>
    </source>
</evidence>
<dbReference type="PANTHER" id="PTHR39579:SF1">
    <property type="entry name" value="INNER MEMBRANE PROTEIN YHCB"/>
    <property type="match status" value="1"/>
</dbReference>
<dbReference type="InterPro" id="IPR009386">
    <property type="entry name" value="ZapG-like"/>
</dbReference>
<accession>A0A3P1SMX3</accession>
<evidence type="ECO:0000256" key="12">
    <source>
        <dbReference type="ARBA" id="ARBA00035727"/>
    </source>
</evidence>
<keyword evidence="3" id="KW-0997">Cell inner membrane</keyword>
<keyword evidence="5 15" id="KW-0812">Transmembrane</keyword>
<organism evidence="16 17">
    <name type="scientific">Amphritea balenae</name>
    <dbReference type="NCBI Taxonomy" id="452629"/>
    <lineage>
        <taxon>Bacteria</taxon>
        <taxon>Pseudomonadati</taxon>
        <taxon>Pseudomonadota</taxon>
        <taxon>Gammaproteobacteria</taxon>
        <taxon>Oceanospirillales</taxon>
        <taxon>Oceanospirillaceae</taxon>
        <taxon>Amphritea</taxon>
    </lineage>
</organism>
<evidence type="ECO:0000256" key="8">
    <source>
        <dbReference type="ARBA" id="ARBA00023136"/>
    </source>
</evidence>
<keyword evidence="17" id="KW-1185">Reference proteome</keyword>
<keyword evidence="6" id="KW-0133">Cell shape</keyword>
<dbReference type="GO" id="GO:0005886">
    <property type="term" value="C:plasma membrane"/>
    <property type="evidence" value="ECO:0007669"/>
    <property type="project" value="UniProtKB-SubCell"/>
</dbReference>
<feature type="compositionally biased region" description="Basic and acidic residues" evidence="14">
    <location>
        <begin position="173"/>
        <end position="191"/>
    </location>
</feature>
<evidence type="ECO:0000256" key="13">
    <source>
        <dbReference type="SAM" id="Coils"/>
    </source>
</evidence>
<dbReference type="EMBL" id="RQXV01000008">
    <property type="protein sequence ID" value="RRC98284.1"/>
    <property type="molecule type" value="Genomic_DNA"/>
</dbReference>
<dbReference type="PANTHER" id="PTHR39579">
    <property type="entry name" value="INNER MEMBRANE PROTEIN YHCB"/>
    <property type="match status" value="1"/>
</dbReference>
<keyword evidence="13" id="KW-0175">Coiled coil</keyword>
<sequence>MEENSIWIIGIVTLAVGALIGYLIGRTGNSAGKQQQLIDQLNESQRELGEYKEQVNGHFEKTAELVNNLTESYKAVHQHLAQGSESLCLGEHAPAQLENSEQPRIEEQQGTATEEEQIPTVTDQVADSTEEAVVEPPRDYAPKNPDEEGTLSESFGLKKEADADQSDEASTALKDHVPGNALKDEDHKQSA</sequence>
<keyword evidence="8 15" id="KW-0472">Membrane</keyword>
<evidence type="ECO:0000256" key="7">
    <source>
        <dbReference type="ARBA" id="ARBA00022989"/>
    </source>
</evidence>
<evidence type="ECO:0000256" key="10">
    <source>
        <dbReference type="ARBA" id="ARBA00035657"/>
    </source>
</evidence>
<name>A0A3P1SMX3_9GAMM</name>
<evidence type="ECO:0000256" key="15">
    <source>
        <dbReference type="SAM" id="Phobius"/>
    </source>
</evidence>
<keyword evidence="9" id="KW-0131">Cell cycle</keyword>
<evidence type="ECO:0000256" key="9">
    <source>
        <dbReference type="ARBA" id="ARBA00023306"/>
    </source>
</evidence>
<comment type="similarity">
    <text evidence="10">Belongs to the ZapG family.</text>
</comment>
<feature type="coiled-coil region" evidence="13">
    <location>
        <begin position="34"/>
        <end position="61"/>
    </location>
</feature>
<evidence type="ECO:0000313" key="17">
    <source>
        <dbReference type="Proteomes" id="UP000267535"/>
    </source>
</evidence>
<evidence type="ECO:0000256" key="2">
    <source>
        <dbReference type="ARBA" id="ARBA00022475"/>
    </source>
</evidence>
<dbReference type="AlphaFoldDB" id="A0A3P1SMX3"/>
<dbReference type="OrthoDB" id="7068713at2"/>
<evidence type="ECO:0000313" key="16">
    <source>
        <dbReference type="EMBL" id="RRC98284.1"/>
    </source>
</evidence>
<dbReference type="Proteomes" id="UP000267535">
    <property type="component" value="Unassembled WGS sequence"/>
</dbReference>
<feature type="transmembrane region" description="Helical" evidence="15">
    <location>
        <begin position="6"/>
        <end position="25"/>
    </location>
</feature>
<comment type="caution">
    <text evidence="16">The sequence shown here is derived from an EMBL/GenBank/DDBJ whole genome shotgun (WGS) entry which is preliminary data.</text>
</comment>
<feature type="region of interest" description="Disordered" evidence="14">
    <location>
        <begin position="95"/>
        <end position="191"/>
    </location>
</feature>
<reference evidence="16 17" key="1">
    <citation type="submission" date="2018-11" db="EMBL/GenBank/DDBJ databases">
        <title>The draft genome sequence of Amphritea balenae JAMM 1525T.</title>
        <authorList>
            <person name="Fang Z."/>
            <person name="Zhang Y."/>
            <person name="Han X."/>
        </authorList>
    </citation>
    <scope>NUCLEOTIDE SEQUENCE [LARGE SCALE GENOMIC DNA]</scope>
    <source>
        <strain evidence="16 17">JAMM 1525</strain>
    </source>
</reference>
<keyword evidence="2" id="KW-1003">Cell membrane</keyword>
<keyword evidence="4" id="KW-0132">Cell division</keyword>
<evidence type="ECO:0000256" key="1">
    <source>
        <dbReference type="ARBA" id="ARBA00004377"/>
    </source>
</evidence>
<evidence type="ECO:0000256" key="3">
    <source>
        <dbReference type="ARBA" id="ARBA00022519"/>
    </source>
</evidence>
<evidence type="ECO:0000256" key="5">
    <source>
        <dbReference type="ARBA" id="ARBA00022692"/>
    </source>
</evidence>
<dbReference type="GO" id="GO:0051301">
    <property type="term" value="P:cell division"/>
    <property type="evidence" value="ECO:0007669"/>
    <property type="project" value="UniProtKB-KW"/>
</dbReference>
<dbReference type="RefSeq" id="WP_124926865.1">
    <property type="nucleotide sequence ID" value="NZ_BMOH01000007.1"/>
</dbReference>
<comment type="subcellular location">
    <subcellularLocation>
        <location evidence="1">Cell inner membrane</location>
        <topology evidence="1">Single-pass membrane protein</topology>
    </subcellularLocation>
</comment>
<gene>
    <name evidence="16" type="ORF">EHS89_14425</name>
</gene>